<dbReference type="EMBL" id="LKHP01000010">
    <property type="protein sequence ID" value="KRQ86392.1"/>
    <property type="molecule type" value="Genomic_DNA"/>
</dbReference>
<dbReference type="Proteomes" id="UP000052015">
    <property type="component" value="Unassembled WGS sequence"/>
</dbReference>
<dbReference type="AlphaFoldDB" id="A0A0R3JSE7"/>
<name>A0A0R3JSE7_CALMK</name>
<proteinExistence type="predicted"/>
<sequence>MRKNAEIVSVLFKMQNLQKAILNATKHLKGIKPVKESIETYNICFNTLQEASFYFFQCTGFLKSQYIDGNLSYTSRNFLINKLFIPAYKNFQLLKNYIVSIEVDDIYSESLILLQNRIEFINDSLSNILNELKLLD</sequence>
<comment type="caution">
    <text evidence="1">The sequence shown here is derived from an EMBL/GenBank/DDBJ whole genome shotgun (WGS) entry which is preliminary data.</text>
</comment>
<keyword evidence="2" id="KW-1185">Reference proteome</keyword>
<accession>A0A0R3JSE7</accession>
<gene>
    <name evidence="1" type="ORF">ABG79_01773</name>
</gene>
<protein>
    <submittedName>
        <fullName evidence="1">Uncharacterized protein</fullName>
    </submittedName>
</protein>
<evidence type="ECO:0000313" key="2">
    <source>
        <dbReference type="Proteomes" id="UP000052015"/>
    </source>
</evidence>
<reference evidence="1 2" key="1">
    <citation type="submission" date="2015-09" db="EMBL/GenBank/DDBJ databases">
        <title>Draft genome sequence of a Caloramator mitchellensis, a moderate thermophile from the Great Artesian Basin of Australia.</title>
        <authorList>
            <person name="Patel B.K."/>
        </authorList>
    </citation>
    <scope>NUCLEOTIDE SEQUENCE [LARGE SCALE GENOMIC DNA]</scope>
    <source>
        <strain evidence="1 2">VF08</strain>
    </source>
</reference>
<evidence type="ECO:0000313" key="1">
    <source>
        <dbReference type="EMBL" id="KRQ86392.1"/>
    </source>
</evidence>
<organism evidence="1 2">
    <name type="scientific">Caloramator mitchellensis</name>
    <dbReference type="NCBI Taxonomy" id="908809"/>
    <lineage>
        <taxon>Bacteria</taxon>
        <taxon>Bacillati</taxon>
        <taxon>Bacillota</taxon>
        <taxon>Clostridia</taxon>
        <taxon>Eubacteriales</taxon>
        <taxon>Clostridiaceae</taxon>
        <taxon>Caloramator</taxon>
    </lineage>
</organism>